<sequence length="1026" mass="112544">MDIARTAIDRPVQTWLIILACLLGGLWAMLTLGRLEDPSFTLKTAIITTPYPGANAEQVEQEVTERLESAIQQLPAVDYVRSRSRPGISEVEVEIKRAYPSRNMPQLWDELRRKIGDAQASLPPGAGPSLVNDDFGDVYGIYYAITAPELSDAEIRDLSRFLRRELLTVNGVAKVTTAGERSEALYVDLDSERLASLGVPLEQVIETLRAASAIAESGAITLDERRLRIAFSQQLASPAHLEELRIGRPGTTEQISLGDIATIRRSATELPDHLIRFNGMPAFTLAVAGVADVNIVEVGQAVEARLHELQERIPLGVELHPIYEQHRVVDDAIGSFLVNLALAVAIVIGVLCLFMGWRAGLVVGATLLLTVLGTLLFMRVLGLEMERISLGALIIAMGMLVDNAIVVTEGMLIGMQRGANARDAASTAAKRTQVPLLGATVIGIMAFAGIGLSPDTTGDLLFSLFAVIAVSLLLSWVLAITVTPLLGHYLLKTVHEAKMPYTGRLYRGYRRLLKGVLRWRLLTLLSLILFTAGCIFAFGFVKQAFFPASNTPIFFLHYQLPQGTDIRATDRHMQGLDDFLRAQPEVLSVTQFVGRGASRFVLTYTPERPSSSYGLFMIRTAERDQIEPLAARLRQRLDVHHPDAQARIERLMFGPNVVSIEARFSGPDPVMLRYLGDQAKAIMEREPLVTDIVDDWRQRELVLEPVFDEERARMAGVQRDTAMRALQFATTGIQAALYRENDRLLPIVLRPPEHERLDVTRLHERQLESANGNVPIPLRQTIERFDTTSEESVIRRRDRMRTLTVQASTVSGVTASEGLSRIRAPIEAIPLPLGYRLEWGGEYEASGRSRASLRAQLPLGFLAMLVISVLLFGKWRQPLILWLVVPMSICGVVIGLLASGMPFTFTALLGLLSLSGMLMKNGIVLLDEIDAQIREGKPGCPAVVEASVSRLRPVVLAAGTTILGMLPLLGDAFFASMAATIMGGLAFATLLTLVAVPVLYALLFGIRPSPKRVRAGPKHSRAGQPS</sequence>
<evidence type="ECO:0000313" key="2">
    <source>
        <dbReference type="EMBL" id="MCE8050351.1"/>
    </source>
</evidence>
<feature type="transmembrane region" description="Helical" evidence="1">
    <location>
        <begin position="981"/>
        <end position="1004"/>
    </location>
</feature>
<dbReference type="PROSITE" id="PS51257">
    <property type="entry name" value="PROKAR_LIPOPROTEIN"/>
    <property type="match status" value="1"/>
</dbReference>
<dbReference type="GO" id="GO:0005886">
    <property type="term" value="C:plasma membrane"/>
    <property type="evidence" value="ECO:0007669"/>
    <property type="project" value="TreeGrafter"/>
</dbReference>
<feature type="transmembrane region" description="Helical" evidence="1">
    <location>
        <begin position="905"/>
        <end position="926"/>
    </location>
</feature>
<protein>
    <submittedName>
        <fullName evidence="2">Efflux RND transporter permease subunit</fullName>
    </submittedName>
</protein>
<dbReference type="InterPro" id="IPR001036">
    <property type="entry name" value="Acrflvin-R"/>
</dbReference>
<dbReference type="EMBL" id="JABFTS010000001">
    <property type="protein sequence ID" value="MCE8050351.1"/>
    <property type="molecule type" value="Genomic_DNA"/>
</dbReference>
<dbReference type="Gene3D" id="1.20.1640.10">
    <property type="entry name" value="Multidrug efflux transporter AcrB transmembrane domain"/>
    <property type="match status" value="2"/>
</dbReference>
<feature type="transmembrane region" description="Helical" evidence="1">
    <location>
        <begin position="388"/>
        <end position="413"/>
    </location>
</feature>
<feature type="transmembrane region" description="Helical" evidence="1">
    <location>
        <begin position="464"/>
        <end position="491"/>
    </location>
</feature>
<keyword evidence="1" id="KW-0472">Membrane</keyword>
<dbReference type="SUPFAM" id="SSF82714">
    <property type="entry name" value="Multidrug efflux transporter AcrB TolC docking domain, DN and DC subdomains"/>
    <property type="match status" value="2"/>
</dbReference>
<dbReference type="InterPro" id="IPR027463">
    <property type="entry name" value="AcrB_DN_DC_subdom"/>
</dbReference>
<dbReference type="Gene3D" id="3.30.2090.10">
    <property type="entry name" value="Multidrug efflux transporter AcrB TolC docking domain, DN and DC subdomains"/>
    <property type="match status" value="2"/>
</dbReference>
<dbReference type="Gene3D" id="3.30.70.1430">
    <property type="entry name" value="Multidrug efflux transporter AcrB pore domain"/>
    <property type="match status" value="2"/>
</dbReference>
<feature type="transmembrane region" description="Helical" evidence="1">
    <location>
        <begin position="332"/>
        <end position="354"/>
    </location>
</feature>
<comment type="caution">
    <text evidence="2">The sequence shown here is derived from an EMBL/GenBank/DDBJ whole genome shotgun (WGS) entry which is preliminary data.</text>
</comment>
<dbReference type="PANTHER" id="PTHR32063">
    <property type="match status" value="1"/>
</dbReference>
<feature type="transmembrane region" description="Helical" evidence="1">
    <location>
        <begin position="434"/>
        <end position="452"/>
    </location>
</feature>
<dbReference type="GO" id="GO:0042910">
    <property type="term" value="F:xenobiotic transmembrane transporter activity"/>
    <property type="evidence" value="ECO:0007669"/>
    <property type="project" value="TreeGrafter"/>
</dbReference>
<dbReference type="Proteomes" id="UP001320178">
    <property type="component" value="Unassembled WGS sequence"/>
</dbReference>
<keyword evidence="1" id="KW-1133">Transmembrane helix</keyword>
<gene>
    <name evidence="2" type="ORF">HOP61_03470</name>
</gene>
<name>A0AAW4YQV0_9GAMM</name>
<organism evidence="2 3">
    <name type="scientific">Billgrantia desiderata</name>
    <dbReference type="NCBI Taxonomy" id="52021"/>
    <lineage>
        <taxon>Bacteria</taxon>
        <taxon>Pseudomonadati</taxon>
        <taxon>Pseudomonadota</taxon>
        <taxon>Gammaproteobacteria</taxon>
        <taxon>Oceanospirillales</taxon>
        <taxon>Halomonadaceae</taxon>
        <taxon>Billgrantia</taxon>
    </lineage>
</organism>
<dbReference type="SUPFAM" id="SSF82866">
    <property type="entry name" value="Multidrug efflux transporter AcrB transmembrane domain"/>
    <property type="match status" value="2"/>
</dbReference>
<dbReference type="RefSeq" id="WP_234238631.1">
    <property type="nucleotide sequence ID" value="NZ_JABFTS010000001.1"/>
</dbReference>
<dbReference type="PRINTS" id="PR00702">
    <property type="entry name" value="ACRIFLAVINRP"/>
</dbReference>
<feature type="transmembrane region" description="Helical" evidence="1">
    <location>
        <begin position="954"/>
        <end position="975"/>
    </location>
</feature>
<dbReference type="Gene3D" id="3.30.70.1320">
    <property type="entry name" value="Multidrug efflux transporter AcrB pore domain like"/>
    <property type="match status" value="1"/>
</dbReference>
<feature type="transmembrane region" description="Helical" evidence="1">
    <location>
        <begin position="855"/>
        <end position="872"/>
    </location>
</feature>
<evidence type="ECO:0000313" key="3">
    <source>
        <dbReference type="Proteomes" id="UP001320178"/>
    </source>
</evidence>
<dbReference type="Pfam" id="PF00873">
    <property type="entry name" value="ACR_tran"/>
    <property type="match status" value="1"/>
</dbReference>
<feature type="transmembrane region" description="Helical" evidence="1">
    <location>
        <begin position="879"/>
        <end position="899"/>
    </location>
</feature>
<dbReference type="AlphaFoldDB" id="A0AAW4YQV0"/>
<dbReference type="PANTHER" id="PTHR32063:SF18">
    <property type="entry name" value="CATION EFFLUX SYSTEM PROTEIN"/>
    <property type="match status" value="1"/>
</dbReference>
<reference evidence="2" key="1">
    <citation type="submission" date="2020-05" db="EMBL/GenBank/DDBJ databases">
        <authorList>
            <person name="Wang L."/>
            <person name="Shao Z."/>
        </authorList>
    </citation>
    <scope>NUCLEOTIDE SEQUENCE</scope>
    <source>
        <strain evidence="2">MCCC 1A05776</strain>
    </source>
</reference>
<proteinExistence type="predicted"/>
<keyword evidence="1" id="KW-0812">Transmembrane</keyword>
<accession>A0AAW4YQV0</accession>
<dbReference type="Gene3D" id="3.30.70.1440">
    <property type="entry name" value="Multidrug efflux transporter AcrB pore domain"/>
    <property type="match status" value="1"/>
</dbReference>
<dbReference type="SUPFAM" id="SSF82693">
    <property type="entry name" value="Multidrug efflux transporter AcrB pore domain, PN1, PN2, PC1 and PC2 subdomains"/>
    <property type="match status" value="3"/>
</dbReference>
<evidence type="ECO:0000256" key="1">
    <source>
        <dbReference type="SAM" id="Phobius"/>
    </source>
</evidence>
<reference evidence="2" key="2">
    <citation type="journal article" date="2021" name="Front. Microbiol.">
        <title>Aerobic Denitrification and Heterotrophic Sulfur Oxidation in the Genus Halomonas Revealed by Six Novel Species Characterizations and Genome-Based Analysis.</title>
        <authorList>
            <person name="Wang L."/>
            <person name="Shao Z."/>
        </authorList>
    </citation>
    <scope>NUCLEOTIDE SEQUENCE</scope>
    <source>
        <strain evidence="2">MCCC 1A05776</strain>
    </source>
</reference>
<feature type="transmembrane region" description="Helical" evidence="1">
    <location>
        <begin position="361"/>
        <end position="382"/>
    </location>
</feature>
<feature type="transmembrane region" description="Helical" evidence="1">
    <location>
        <begin position="12"/>
        <end position="30"/>
    </location>
</feature>
<feature type="transmembrane region" description="Helical" evidence="1">
    <location>
        <begin position="519"/>
        <end position="541"/>
    </location>
</feature>